<accession>A0A2W7CVP7</accession>
<feature type="domain" description="RNA polymerase sigma-70 region 2" evidence="5">
    <location>
        <begin position="24"/>
        <end position="91"/>
    </location>
</feature>
<dbReference type="InterPro" id="IPR039425">
    <property type="entry name" value="RNA_pol_sigma-70-like"/>
</dbReference>
<dbReference type="PANTHER" id="PTHR43133:SF62">
    <property type="entry name" value="RNA POLYMERASE SIGMA FACTOR SIGZ"/>
    <property type="match status" value="1"/>
</dbReference>
<comment type="caution">
    <text evidence="7">The sequence shown here is derived from an EMBL/GenBank/DDBJ whole genome shotgun (WGS) entry which is preliminary data.</text>
</comment>
<evidence type="ECO:0000313" key="7">
    <source>
        <dbReference type="EMBL" id="PZV37889.1"/>
    </source>
</evidence>
<dbReference type="InterPro" id="IPR036388">
    <property type="entry name" value="WH-like_DNA-bd_sf"/>
</dbReference>
<dbReference type="InterPro" id="IPR013324">
    <property type="entry name" value="RNA_pol_sigma_r3/r4-like"/>
</dbReference>
<keyword evidence="3" id="KW-0731">Sigma factor</keyword>
<dbReference type="Pfam" id="PF08281">
    <property type="entry name" value="Sigma70_r4_2"/>
    <property type="match status" value="1"/>
</dbReference>
<dbReference type="Gene3D" id="1.10.1740.10">
    <property type="match status" value="1"/>
</dbReference>
<dbReference type="Pfam" id="PF04542">
    <property type="entry name" value="Sigma70_r2"/>
    <property type="match status" value="1"/>
</dbReference>
<dbReference type="InterPro" id="IPR007627">
    <property type="entry name" value="RNA_pol_sigma70_r2"/>
</dbReference>
<dbReference type="InterPro" id="IPR013325">
    <property type="entry name" value="RNA_pol_sigma_r2"/>
</dbReference>
<dbReference type="PANTHER" id="PTHR43133">
    <property type="entry name" value="RNA POLYMERASE ECF-TYPE SIGMA FACTO"/>
    <property type="match status" value="1"/>
</dbReference>
<dbReference type="GO" id="GO:0006352">
    <property type="term" value="P:DNA-templated transcription initiation"/>
    <property type="evidence" value="ECO:0007669"/>
    <property type="project" value="InterPro"/>
</dbReference>
<evidence type="ECO:0000256" key="1">
    <source>
        <dbReference type="ARBA" id="ARBA00010641"/>
    </source>
</evidence>
<dbReference type="GO" id="GO:0016987">
    <property type="term" value="F:sigma factor activity"/>
    <property type="evidence" value="ECO:0007669"/>
    <property type="project" value="UniProtKB-KW"/>
</dbReference>
<dbReference type="NCBIfam" id="TIGR02937">
    <property type="entry name" value="sigma70-ECF"/>
    <property type="match status" value="1"/>
</dbReference>
<evidence type="ECO:0000259" key="6">
    <source>
        <dbReference type="Pfam" id="PF08281"/>
    </source>
</evidence>
<dbReference type="GO" id="GO:0003677">
    <property type="term" value="F:DNA binding"/>
    <property type="evidence" value="ECO:0007669"/>
    <property type="project" value="InterPro"/>
</dbReference>
<proteinExistence type="inferred from homology"/>
<dbReference type="EMBL" id="MZXV01000032">
    <property type="protein sequence ID" value="PZV37889.1"/>
    <property type="molecule type" value="Genomic_DNA"/>
</dbReference>
<dbReference type="Gene3D" id="1.10.10.10">
    <property type="entry name" value="Winged helix-like DNA-binding domain superfamily/Winged helix DNA-binding domain"/>
    <property type="match status" value="1"/>
</dbReference>
<sequence>MAPQDITKLIVRTSMKDRAAFDLLYRQTSAKLFGVCLRVLNDRGDAEEALQEVFVKIWTKADRFAVSDLSPISWLVAIARNHAIDRVRARRKPALDIDAALDVADPAPGPEAMVVAGGESERIHHCLDELEKGRAAAVRGAYLKGESYAELAERHGVPLNTMRTWLRRSLLKLRECLER</sequence>
<protein>
    <submittedName>
        <fullName evidence="7">RNA polymerase subunit sigma</fullName>
    </submittedName>
</protein>
<evidence type="ECO:0000259" key="5">
    <source>
        <dbReference type="Pfam" id="PF04542"/>
    </source>
</evidence>
<evidence type="ECO:0000256" key="3">
    <source>
        <dbReference type="ARBA" id="ARBA00023082"/>
    </source>
</evidence>
<dbReference type="NCBIfam" id="NF009167">
    <property type="entry name" value="PRK12514.1"/>
    <property type="match status" value="1"/>
</dbReference>
<evidence type="ECO:0000256" key="2">
    <source>
        <dbReference type="ARBA" id="ARBA00023015"/>
    </source>
</evidence>
<evidence type="ECO:0000313" key="8">
    <source>
        <dbReference type="Proteomes" id="UP000248616"/>
    </source>
</evidence>
<dbReference type="SUPFAM" id="SSF88946">
    <property type="entry name" value="Sigma2 domain of RNA polymerase sigma factors"/>
    <property type="match status" value="1"/>
</dbReference>
<organism evidence="7 8">
    <name type="scientific">Mesorhizobium kowhaii</name>
    <dbReference type="NCBI Taxonomy" id="1300272"/>
    <lineage>
        <taxon>Bacteria</taxon>
        <taxon>Pseudomonadati</taxon>
        <taxon>Pseudomonadota</taxon>
        <taxon>Alphaproteobacteria</taxon>
        <taxon>Hyphomicrobiales</taxon>
        <taxon>Phyllobacteriaceae</taxon>
        <taxon>Mesorhizobium</taxon>
    </lineage>
</organism>
<dbReference type="OrthoDB" id="9784272at2"/>
<keyword evidence="4" id="KW-0804">Transcription</keyword>
<dbReference type="Proteomes" id="UP000248616">
    <property type="component" value="Unassembled WGS sequence"/>
</dbReference>
<dbReference type="InterPro" id="IPR013249">
    <property type="entry name" value="RNA_pol_sigma70_r4_t2"/>
</dbReference>
<dbReference type="InterPro" id="IPR014284">
    <property type="entry name" value="RNA_pol_sigma-70_dom"/>
</dbReference>
<dbReference type="RefSeq" id="WP_111545225.1">
    <property type="nucleotide sequence ID" value="NZ_MZXV01000032.1"/>
</dbReference>
<gene>
    <name evidence="7" type="ORF">B5V02_16680</name>
</gene>
<keyword evidence="8" id="KW-1185">Reference proteome</keyword>
<name>A0A2W7CVP7_9HYPH</name>
<comment type="similarity">
    <text evidence="1">Belongs to the sigma-70 factor family. ECF subfamily.</text>
</comment>
<dbReference type="SUPFAM" id="SSF88659">
    <property type="entry name" value="Sigma3 and sigma4 domains of RNA polymerase sigma factors"/>
    <property type="match status" value="1"/>
</dbReference>
<feature type="domain" description="RNA polymerase sigma factor 70 region 4 type 2" evidence="6">
    <location>
        <begin position="121"/>
        <end position="173"/>
    </location>
</feature>
<evidence type="ECO:0000256" key="4">
    <source>
        <dbReference type="ARBA" id="ARBA00023163"/>
    </source>
</evidence>
<reference evidence="8" key="1">
    <citation type="submission" date="2017-03" db="EMBL/GenBank/DDBJ databases">
        <authorList>
            <person name="Safronova V.I."/>
            <person name="Sazanova A.L."/>
            <person name="Chirak E.R."/>
        </authorList>
    </citation>
    <scope>NUCLEOTIDE SEQUENCE [LARGE SCALE GENOMIC DNA]</scope>
    <source>
        <strain evidence="8">Ach-343</strain>
    </source>
</reference>
<keyword evidence="2" id="KW-0805">Transcription regulation</keyword>
<dbReference type="AlphaFoldDB" id="A0A2W7CVP7"/>